<dbReference type="CDD" id="cd03442">
    <property type="entry name" value="BFIT_BACH"/>
    <property type="match status" value="1"/>
</dbReference>
<evidence type="ECO:0000313" key="6">
    <source>
        <dbReference type="Proteomes" id="UP000630615"/>
    </source>
</evidence>
<dbReference type="Proteomes" id="UP000630615">
    <property type="component" value="Unassembled WGS sequence"/>
</dbReference>
<dbReference type="PANTHER" id="PTHR11049">
    <property type="entry name" value="ACYL COENZYME A THIOESTER HYDROLASE"/>
    <property type="match status" value="1"/>
</dbReference>
<dbReference type="InterPro" id="IPR033120">
    <property type="entry name" value="HOTDOG_ACOT"/>
</dbReference>
<evidence type="ECO:0000256" key="1">
    <source>
        <dbReference type="ARBA" id="ARBA00010458"/>
    </source>
</evidence>
<dbReference type="PROSITE" id="PS51770">
    <property type="entry name" value="HOTDOG_ACOT"/>
    <property type="match status" value="1"/>
</dbReference>
<dbReference type="PANTHER" id="PTHR11049:SF24">
    <property type="entry name" value="CYTOSOLIC ACYL COENZYME A THIOESTER HYDROLASE"/>
    <property type="match status" value="1"/>
</dbReference>
<feature type="domain" description="HotDog ACOT-type" evidence="4">
    <location>
        <begin position="4"/>
        <end position="116"/>
    </location>
</feature>
<keyword evidence="6" id="KW-1185">Reference proteome</keyword>
<reference evidence="6" key="1">
    <citation type="journal article" date="2019" name="Int. J. Syst. Evol. Microbiol.">
        <title>The Global Catalogue of Microorganisms (GCM) 10K type strain sequencing project: providing services to taxonomists for standard genome sequencing and annotation.</title>
        <authorList>
            <consortium name="The Broad Institute Genomics Platform"/>
            <consortium name="The Broad Institute Genome Sequencing Center for Infectious Disease"/>
            <person name="Wu L."/>
            <person name="Ma J."/>
        </authorList>
    </citation>
    <scope>NUCLEOTIDE SEQUENCE [LARGE SCALE GENOMIC DNA]</scope>
    <source>
        <strain evidence="6">CGMCC 1.15942</strain>
    </source>
</reference>
<dbReference type="RefSeq" id="WP_088270790.1">
    <property type="nucleotide sequence ID" value="NZ_BMKI01000007.1"/>
</dbReference>
<dbReference type="EMBL" id="BMKI01000007">
    <property type="protein sequence ID" value="GGC96884.1"/>
    <property type="molecule type" value="Genomic_DNA"/>
</dbReference>
<comment type="similarity">
    <text evidence="1">Belongs to the acyl coenzyme A hydrolase family.</text>
</comment>
<dbReference type="Gene3D" id="3.10.129.10">
    <property type="entry name" value="Hotdog Thioesterase"/>
    <property type="match status" value="1"/>
</dbReference>
<evidence type="ECO:0000259" key="4">
    <source>
        <dbReference type="PROSITE" id="PS51770"/>
    </source>
</evidence>
<name>A0ABQ1PGI8_9ENTE</name>
<dbReference type="InterPro" id="IPR029069">
    <property type="entry name" value="HotDog_dom_sf"/>
</dbReference>
<accession>A0ABQ1PGI8</accession>
<organism evidence="5 6">
    <name type="scientific">Enterococcus wangshanyuanii</name>
    <dbReference type="NCBI Taxonomy" id="2005703"/>
    <lineage>
        <taxon>Bacteria</taxon>
        <taxon>Bacillati</taxon>
        <taxon>Bacillota</taxon>
        <taxon>Bacilli</taxon>
        <taxon>Lactobacillales</taxon>
        <taxon>Enterococcaceae</taxon>
        <taxon>Enterococcus</taxon>
    </lineage>
</organism>
<dbReference type="SUPFAM" id="SSF54637">
    <property type="entry name" value="Thioesterase/thiol ester dehydrase-isomerase"/>
    <property type="match status" value="1"/>
</dbReference>
<gene>
    <name evidence="5" type="ORF">GCM10011573_28080</name>
</gene>
<sequence>MKCSETRAVQTHIITYPYLNFHKTLFGGQLMAWLDETAGIAAVRVSRSAIVTASVDHLDFLAPLKANHSVCIDAYVSGVGTRSMEIFAKVIGEDLFTGERYLAGTCFMTFVVPKGADLPERIEPQTEEERFICQGYETRKAVRQAKRQESIDLAKNIDLDIPWND</sequence>
<dbReference type="InterPro" id="IPR040170">
    <property type="entry name" value="Cytosol_ACT"/>
</dbReference>
<dbReference type="Pfam" id="PF03061">
    <property type="entry name" value="4HBT"/>
    <property type="match status" value="1"/>
</dbReference>
<evidence type="ECO:0000256" key="2">
    <source>
        <dbReference type="ARBA" id="ARBA00022801"/>
    </source>
</evidence>
<comment type="caution">
    <text evidence="5">The sequence shown here is derived from an EMBL/GenBank/DDBJ whole genome shotgun (WGS) entry which is preliminary data.</text>
</comment>
<evidence type="ECO:0000256" key="3">
    <source>
        <dbReference type="PROSITE-ProRule" id="PRU01106"/>
    </source>
</evidence>
<dbReference type="InterPro" id="IPR006683">
    <property type="entry name" value="Thioestr_dom"/>
</dbReference>
<keyword evidence="2 3" id="KW-0378">Hydrolase</keyword>
<protein>
    <submittedName>
        <fullName evidence="5">Acyl-CoA thioesterase</fullName>
    </submittedName>
</protein>
<evidence type="ECO:0000313" key="5">
    <source>
        <dbReference type="EMBL" id="GGC96884.1"/>
    </source>
</evidence>
<proteinExistence type="inferred from homology"/>